<keyword evidence="5" id="KW-1133">Transmembrane helix</keyword>
<dbReference type="OrthoDB" id="5916265at2759"/>
<evidence type="ECO:0000256" key="2">
    <source>
        <dbReference type="ARBA" id="ARBA00022771"/>
    </source>
</evidence>
<dbReference type="Gene3D" id="1.10.220.160">
    <property type="match status" value="1"/>
</dbReference>
<feature type="transmembrane region" description="Helical" evidence="5">
    <location>
        <begin position="86"/>
        <end position="107"/>
    </location>
</feature>
<dbReference type="STRING" id="36087.A0A077YX26"/>
<dbReference type="InterPro" id="IPR046341">
    <property type="entry name" value="SET_dom_sf"/>
</dbReference>
<dbReference type="Gene3D" id="2.170.270.10">
    <property type="entry name" value="SET domain"/>
    <property type="match status" value="1"/>
</dbReference>
<keyword evidence="2 4" id="KW-0863">Zinc-finger</keyword>
<dbReference type="InterPro" id="IPR002893">
    <property type="entry name" value="Znf_MYND"/>
</dbReference>
<accession>A0A077YX26</accession>
<dbReference type="Gene3D" id="6.10.140.2220">
    <property type="match status" value="1"/>
</dbReference>
<dbReference type="GO" id="GO:0005634">
    <property type="term" value="C:nucleus"/>
    <property type="evidence" value="ECO:0007669"/>
    <property type="project" value="TreeGrafter"/>
</dbReference>
<keyword evidence="1" id="KW-0479">Metal-binding</keyword>
<evidence type="ECO:0000259" key="6">
    <source>
        <dbReference type="PROSITE" id="PS50865"/>
    </source>
</evidence>
<sequence>MLPYESLISDSQKSLTAPCTRNHRLLQALSQCQVVIGVICWALGALYLLRQGLMSGLSLAIFSGLYFIISGSVGICGAASCRRALLVAYATMCLHALVLVVPAMLVYSSLAVHFHEDGCYVYCSHLTWTCKLLCQGSPGWQGLPPQSKGRVVDIGLITTAVVEFLLALSSAILSFHLVCGSYRCLGSRIVGQLKNSVFIYEDQVLFDLFRCGYGLECSSCEFAVYCNDHCQAKAWETHRPECIFITRCPDSVPCGMVRLFSRIVVKLNNGGENEGSWFRTDYSTYERRLFKNLMSHQTRLFLESKRIREFAECCYALRSFMHSENIPFSSGLMEIFGKIVVNAFSILNDDLNPIGIGVYLNLSQLDHACDAENVVMFDGARALLNCLNPDHVDTSNDLRTHTISYDSVICETESRRRTLQSRYYFTCRCRRCLDLDLDAIATSSKCANSGCNGHVLLDVETGGGRCDGCSKAVDDLWPSVNLMLKVEKQNDALEERIPEEMNILS</sequence>
<evidence type="ECO:0000313" key="7">
    <source>
        <dbReference type="EMBL" id="CDW52304.1"/>
    </source>
</evidence>
<feature type="transmembrane region" description="Helical" evidence="5">
    <location>
        <begin position="56"/>
        <end position="80"/>
    </location>
</feature>
<gene>
    <name evidence="7" type="ORF">TTRE_0000056301</name>
</gene>
<name>A0A077YX26_TRITR</name>
<dbReference type="PROSITE" id="PS50865">
    <property type="entry name" value="ZF_MYND_2"/>
    <property type="match status" value="1"/>
</dbReference>
<dbReference type="EMBL" id="HG805819">
    <property type="protein sequence ID" value="CDW52304.1"/>
    <property type="molecule type" value="Genomic_DNA"/>
</dbReference>
<dbReference type="Pfam" id="PF01753">
    <property type="entry name" value="zf-MYND"/>
    <property type="match status" value="1"/>
</dbReference>
<dbReference type="PANTHER" id="PTHR12197:SF251">
    <property type="entry name" value="EG:BACR7C10.4 PROTEIN"/>
    <property type="match status" value="1"/>
</dbReference>
<feature type="transmembrane region" description="Helical" evidence="5">
    <location>
        <begin position="154"/>
        <end position="178"/>
    </location>
</feature>
<keyword evidence="8" id="KW-1185">Reference proteome</keyword>
<evidence type="ECO:0000256" key="4">
    <source>
        <dbReference type="PROSITE-ProRule" id="PRU00134"/>
    </source>
</evidence>
<dbReference type="AlphaFoldDB" id="A0A077YX26"/>
<reference evidence="7" key="1">
    <citation type="submission" date="2014-01" db="EMBL/GenBank/DDBJ databases">
        <authorList>
            <person name="Aslett M."/>
        </authorList>
    </citation>
    <scope>NUCLEOTIDE SEQUENCE</scope>
</reference>
<organism evidence="7 8">
    <name type="scientific">Trichuris trichiura</name>
    <name type="common">Whipworm</name>
    <name type="synonym">Trichocephalus trichiurus</name>
    <dbReference type="NCBI Taxonomy" id="36087"/>
    <lineage>
        <taxon>Eukaryota</taxon>
        <taxon>Metazoa</taxon>
        <taxon>Ecdysozoa</taxon>
        <taxon>Nematoda</taxon>
        <taxon>Enoplea</taxon>
        <taxon>Dorylaimia</taxon>
        <taxon>Trichinellida</taxon>
        <taxon>Trichuridae</taxon>
        <taxon>Trichuris</taxon>
    </lineage>
</organism>
<keyword evidence="3" id="KW-0862">Zinc</keyword>
<evidence type="ECO:0000256" key="5">
    <source>
        <dbReference type="SAM" id="Phobius"/>
    </source>
</evidence>
<dbReference type="PANTHER" id="PTHR12197">
    <property type="entry name" value="HISTONE-LYSINE N-METHYLTRANSFERASE SMYD"/>
    <property type="match status" value="1"/>
</dbReference>
<feature type="domain" description="MYND-type" evidence="6">
    <location>
        <begin position="208"/>
        <end position="242"/>
    </location>
</feature>
<dbReference type="GO" id="GO:0008270">
    <property type="term" value="F:zinc ion binding"/>
    <property type="evidence" value="ECO:0007669"/>
    <property type="project" value="UniProtKB-KW"/>
</dbReference>
<keyword evidence="5" id="KW-0812">Transmembrane</keyword>
<reference evidence="7" key="2">
    <citation type="submission" date="2014-03" db="EMBL/GenBank/DDBJ databases">
        <title>The whipworm genome and dual-species transcriptomics of an intimate host-pathogen interaction.</title>
        <authorList>
            <person name="Foth B.J."/>
            <person name="Tsai I.J."/>
            <person name="Reid A.J."/>
            <person name="Bancroft A.J."/>
            <person name="Nichol S."/>
            <person name="Tracey A."/>
            <person name="Holroyd N."/>
            <person name="Cotton J.A."/>
            <person name="Stanley E.J."/>
            <person name="Zarowiecki M."/>
            <person name="Liu J.Z."/>
            <person name="Huckvale T."/>
            <person name="Cooper P.J."/>
            <person name="Grencis R.K."/>
            <person name="Berriman M."/>
        </authorList>
    </citation>
    <scope>NUCLEOTIDE SEQUENCE [LARGE SCALE GENOMIC DNA]</scope>
</reference>
<dbReference type="SUPFAM" id="SSF144232">
    <property type="entry name" value="HIT/MYND zinc finger-like"/>
    <property type="match status" value="1"/>
</dbReference>
<evidence type="ECO:0000256" key="1">
    <source>
        <dbReference type="ARBA" id="ARBA00022723"/>
    </source>
</evidence>
<keyword evidence="5" id="KW-0472">Membrane</keyword>
<evidence type="ECO:0000313" key="8">
    <source>
        <dbReference type="Proteomes" id="UP000030665"/>
    </source>
</evidence>
<proteinExistence type="predicted"/>
<dbReference type="Proteomes" id="UP000030665">
    <property type="component" value="Unassembled WGS sequence"/>
</dbReference>
<dbReference type="InterPro" id="IPR050869">
    <property type="entry name" value="H3K4_H4K5_MeTrfase"/>
</dbReference>
<evidence type="ECO:0000256" key="3">
    <source>
        <dbReference type="ARBA" id="ARBA00022833"/>
    </source>
</evidence>
<protein>
    <submittedName>
        <fullName evidence="7">Zf-MYND and CD20 domain containing protein</fullName>
    </submittedName>
</protein>